<dbReference type="Proteomes" id="UP000321717">
    <property type="component" value="Unassembled WGS sequence"/>
</dbReference>
<comment type="cofactor">
    <cofactor evidence="1">
        <name>FAD</name>
        <dbReference type="ChEBI" id="CHEBI:57692"/>
    </cofactor>
</comment>
<feature type="domain" description="Reductase C-terminal" evidence="6">
    <location>
        <begin position="325"/>
        <end position="409"/>
    </location>
</feature>
<gene>
    <name evidence="7" type="ORF">RNA01_40010</name>
</gene>
<dbReference type="PRINTS" id="PR00411">
    <property type="entry name" value="PNDRDTASEI"/>
</dbReference>
<proteinExistence type="predicted"/>
<dbReference type="SUPFAM" id="SSF55424">
    <property type="entry name" value="FAD/NAD-linked reductases, dimerisation (C-terminal) domain"/>
    <property type="match status" value="1"/>
</dbReference>
<evidence type="ECO:0000256" key="4">
    <source>
        <dbReference type="ARBA" id="ARBA00023002"/>
    </source>
</evidence>
<dbReference type="InterPro" id="IPR023753">
    <property type="entry name" value="FAD/NAD-binding_dom"/>
</dbReference>
<evidence type="ECO:0000256" key="2">
    <source>
        <dbReference type="ARBA" id="ARBA00022630"/>
    </source>
</evidence>
<keyword evidence="8" id="KW-1185">Reference proteome</keyword>
<organism evidence="7 8">
    <name type="scientific">Ciceribacter naphthalenivorans</name>
    <dbReference type="NCBI Taxonomy" id="1118451"/>
    <lineage>
        <taxon>Bacteria</taxon>
        <taxon>Pseudomonadati</taxon>
        <taxon>Pseudomonadota</taxon>
        <taxon>Alphaproteobacteria</taxon>
        <taxon>Hyphomicrobiales</taxon>
        <taxon>Rhizobiaceae</taxon>
        <taxon>Ciceribacter</taxon>
    </lineage>
</organism>
<protein>
    <submittedName>
        <fullName evidence="7">Ferredoxin reductase</fullName>
    </submittedName>
</protein>
<dbReference type="GO" id="GO:0005737">
    <property type="term" value="C:cytoplasm"/>
    <property type="evidence" value="ECO:0007669"/>
    <property type="project" value="TreeGrafter"/>
</dbReference>
<dbReference type="EMBL" id="BJZP01000029">
    <property type="protein sequence ID" value="GEO87069.1"/>
    <property type="molecule type" value="Genomic_DNA"/>
</dbReference>
<dbReference type="PANTHER" id="PTHR43557:SF2">
    <property type="entry name" value="RIESKE DOMAIN-CONTAINING PROTEIN-RELATED"/>
    <property type="match status" value="1"/>
</dbReference>
<keyword evidence="4" id="KW-0560">Oxidoreductase</keyword>
<dbReference type="Gene3D" id="3.30.390.30">
    <property type="match status" value="1"/>
</dbReference>
<sequence length="414" mass="44503">MSNTAIRDIVVIGAGQAAGTAVAALRQFGHQGRITMIGEEPAPPYQRPPLSKAYFKGELPAEKLYVKPEAFYSDQDIDLRLGHRAVAIDRDKETVTLDNGERLRYGYLVIATGARPRMLAAEGADLKGVAILRTLADVESLRPQAVKGKRLVVIGAGYIGLEAAAVARQIGLDVCVLEAADRVLQRVTSPAISDFYQEVHAAAGVDIRLGARFKRFTGVDDRLTGVELEDGTLVPADIALVGIGVVPNQELAQQAGLLCENGINTDACSRTSDPAIFAIGDCANRVIAQYAFRGRLESVHNAIETAKIAAAAICGKPTPTVDAPWFWSDQYDIKLQTAGLLNGFDEAVVRGDYAARRFSVWYLKNGVFLALDAVNMPGDFMLAKRLVGTGIRLDPTALKDPSFDLKTLLISTPV</sequence>
<keyword evidence="2" id="KW-0285">Flavoprotein</keyword>
<dbReference type="InterPro" id="IPR050446">
    <property type="entry name" value="FAD-oxidoreductase/Apoptosis"/>
</dbReference>
<dbReference type="InterPro" id="IPR016156">
    <property type="entry name" value="FAD/NAD-linked_Rdtase_dimer_sf"/>
</dbReference>
<comment type="caution">
    <text evidence="7">The sequence shown here is derived from an EMBL/GenBank/DDBJ whole genome shotgun (WGS) entry which is preliminary data.</text>
</comment>
<dbReference type="PRINTS" id="PR00368">
    <property type="entry name" value="FADPNR"/>
</dbReference>
<name>A0A512HNR2_9HYPH</name>
<dbReference type="GO" id="GO:0016651">
    <property type="term" value="F:oxidoreductase activity, acting on NAD(P)H"/>
    <property type="evidence" value="ECO:0007669"/>
    <property type="project" value="TreeGrafter"/>
</dbReference>
<dbReference type="OrthoDB" id="7809559at2"/>
<keyword evidence="3" id="KW-0274">FAD</keyword>
<dbReference type="InterPro" id="IPR028202">
    <property type="entry name" value="Reductase_C"/>
</dbReference>
<evidence type="ECO:0000256" key="3">
    <source>
        <dbReference type="ARBA" id="ARBA00022827"/>
    </source>
</evidence>
<evidence type="ECO:0000259" key="5">
    <source>
        <dbReference type="Pfam" id="PF07992"/>
    </source>
</evidence>
<dbReference type="SUPFAM" id="SSF51905">
    <property type="entry name" value="FAD/NAD(P)-binding domain"/>
    <property type="match status" value="2"/>
</dbReference>
<evidence type="ECO:0000259" key="6">
    <source>
        <dbReference type="Pfam" id="PF14759"/>
    </source>
</evidence>
<reference evidence="7 8" key="1">
    <citation type="submission" date="2019-07" db="EMBL/GenBank/DDBJ databases">
        <title>Whole genome shotgun sequence of Rhizobium naphthalenivorans NBRC 107585.</title>
        <authorList>
            <person name="Hosoyama A."/>
            <person name="Uohara A."/>
            <person name="Ohji S."/>
            <person name="Ichikawa N."/>
        </authorList>
    </citation>
    <scope>NUCLEOTIDE SEQUENCE [LARGE SCALE GENOMIC DNA]</scope>
    <source>
        <strain evidence="7 8">NBRC 107585</strain>
    </source>
</reference>
<accession>A0A512HNR2</accession>
<dbReference type="Pfam" id="PF14759">
    <property type="entry name" value="Reductase_C"/>
    <property type="match status" value="1"/>
</dbReference>
<dbReference type="PANTHER" id="PTHR43557">
    <property type="entry name" value="APOPTOSIS-INDUCING FACTOR 1"/>
    <property type="match status" value="1"/>
</dbReference>
<dbReference type="AlphaFoldDB" id="A0A512HNR2"/>
<dbReference type="RefSeq" id="WP_147181930.1">
    <property type="nucleotide sequence ID" value="NZ_BJZP01000029.1"/>
</dbReference>
<evidence type="ECO:0000313" key="8">
    <source>
        <dbReference type="Proteomes" id="UP000321717"/>
    </source>
</evidence>
<dbReference type="Pfam" id="PF07992">
    <property type="entry name" value="Pyr_redox_2"/>
    <property type="match status" value="1"/>
</dbReference>
<evidence type="ECO:0000256" key="1">
    <source>
        <dbReference type="ARBA" id="ARBA00001974"/>
    </source>
</evidence>
<dbReference type="InterPro" id="IPR036188">
    <property type="entry name" value="FAD/NAD-bd_sf"/>
</dbReference>
<feature type="domain" description="FAD/NAD(P)-binding" evidence="5">
    <location>
        <begin position="8"/>
        <end position="306"/>
    </location>
</feature>
<dbReference type="Gene3D" id="3.50.50.60">
    <property type="entry name" value="FAD/NAD(P)-binding domain"/>
    <property type="match status" value="2"/>
</dbReference>
<evidence type="ECO:0000313" key="7">
    <source>
        <dbReference type="EMBL" id="GEO87069.1"/>
    </source>
</evidence>